<dbReference type="Gene3D" id="1.10.8.10">
    <property type="entry name" value="DNA helicase RuvA subunit, C-terminal domain"/>
    <property type="match status" value="1"/>
</dbReference>
<gene>
    <name evidence="4" type="ORF">Tsubulata_011929</name>
</gene>
<sequence length="946" mass="106371">MGLLPRQKLLPFLLLLLLFFPLSSSGSTPQETTAPLVELVRGEEEFDEELLLKPLPDRKVLAHFHFQSRAPPSASNGRHHHLFPKSISQLVQKFQIREMELSFTQGRWNYERWGGSDPISSNNAKPPGVELWAVFDVPPEQVDASWKNLTHALSGLFCASINFLESSTMYSAPEWSFRRAPGSLRHGMLPREAVCTENLTPWLKLLPCRDKAGLSSLMNRPSVYSGFYHSQRLRLTSSKSGIEGLDSGIILEQTLTLVLQPTSLAYSNEMNFQPSWSLNSLFGRKVSGRCVLAKSTNVYLHIERGLAAELKKKDGYGDGNSASDKFWSNLGFELSVNPDRILHEEINRRGRDSSVVYQFSVDEHSDHQPFDLGLAWKFPVFWSCQQAPLHANRFLMGSGNERGAIAILLKSAESSESSWDTNIPSDECKLEVDVFQVVPWYIKVYYHSLQLFVDDQLKALGDFMEKIHVLPSKDKVSPGIMEMILKLPCTVKSVALTLEFDKGFLHIDEYPPDANQGFDIPSAVISFPNSHTGIPFASDDSVKKSPLLSKFQEKSPVRSYTEVLLVPLTTPDFSMPYNVITITCTVFALYFGSLLNVLRRRVGEEERLLKSKGQLPQLLSKLSAKLRGKPLEPTEPSPNSSSLIKSKLLFKSLPSTTSGEAPSRPVAKPLEAKNLSSDLHVTEDATRSAPLPMKWPFSFTVAGSKPNTLAILPRKGKDSLRFRGFLAEMDVLEVNKHLLQELEEMGFSWCRAARALHHSGNSSIEAAINWIIDHENEPEIDQMPLGSCSEKERRRRKEIGKGKGEAQRKAEKDEEKRARERIRQKLEADKNLLPTRPVAKSEQLRECLRSLKRNHRTLLVYVRNVAKNPDEEKFRKIRIGNPLFQDRIGRLEGGIEFLELCGFEKIEGGKFLYLPRNKVDLAVLSSAGSELNSAITNPFFGIFSSG</sequence>
<dbReference type="InterPro" id="IPR007245">
    <property type="entry name" value="PIG-T"/>
</dbReference>
<dbReference type="Proteomes" id="UP001141552">
    <property type="component" value="Unassembled WGS sequence"/>
</dbReference>
<dbReference type="CDD" id="cd14290">
    <property type="entry name" value="UBA_PUB_plant"/>
    <property type="match status" value="1"/>
</dbReference>
<evidence type="ECO:0000259" key="3">
    <source>
        <dbReference type="PROSITE" id="PS50030"/>
    </source>
</evidence>
<feature type="domain" description="UBA" evidence="3">
    <location>
        <begin position="733"/>
        <end position="774"/>
    </location>
</feature>
<dbReference type="InterPro" id="IPR015940">
    <property type="entry name" value="UBA"/>
</dbReference>
<comment type="caution">
    <text evidence="4">The sequence shown here is derived from an EMBL/GenBank/DDBJ whole genome shotgun (WGS) entry which is preliminary data.</text>
</comment>
<evidence type="ECO:0000256" key="2">
    <source>
        <dbReference type="SAM" id="SignalP"/>
    </source>
</evidence>
<dbReference type="EMBL" id="JAKUCV010000038">
    <property type="protein sequence ID" value="KAJ4851509.1"/>
    <property type="molecule type" value="Genomic_DNA"/>
</dbReference>
<dbReference type="GO" id="GO:0016255">
    <property type="term" value="P:attachment of GPI anchor to protein"/>
    <property type="evidence" value="ECO:0007669"/>
    <property type="project" value="InterPro"/>
</dbReference>
<feature type="region of interest" description="Disordered" evidence="1">
    <location>
        <begin position="781"/>
        <end position="818"/>
    </location>
</feature>
<feature type="compositionally biased region" description="Basic and acidic residues" evidence="1">
    <location>
        <begin position="799"/>
        <end position="818"/>
    </location>
</feature>
<keyword evidence="2" id="KW-0732">Signal</keyword>
<evidence type="ECO:0000313" key="4">
    <source>
        <dbReference type="EMBL" id="KAJ4851509.1"/>
    </source>
</evidence>
<dbReference type="InterPro" id="IPR018997">
    <property type="entry name" value="PUB_domain"/>
</dbReference>
<dbReference type="Pfam" id="PF22562">
    <property type="entry name" value="UBA_7"/>
    <property type="match status" value="1"/>
</dbReference>
<evidence type="ECO:0000313" key="5">
    <source>
        <dbReference type="Proteomes" id="UP001141552"/>
    </source>
</evidence>
<feature type="signal peptide" evidence="2">
    <location>
        <begin position="1"/>
        <end position="25"/>
    </location>
</feature>
<proteinExistence type="predicted"/>
<dbReference type="SUPFAM" id="SSF46934">
    <property type="entry name" value="UBA-like"/>
    <property type="match status" value="1"/>
</dbReference>
<keyword evidence="5" id="KW-1185">Reference proteome</keyword>
<dbReference type="GO" id="GO:0042765">
    <property type="term" value="C:GPI-anchor transamidase complex"/>
    <property type="evidence" value="ECO:0007669"/>
    <property type="project" value="InterPro"/>
</dbReference>
<dbReference type="AlphaFoldDB" id="A0A9Q0GJL0"/>
<dbReference type="Pfam" id="PF04113">
    <property type="entry name" value="Gpi16"/>
    <property type="match status" value="1"/>
</dbReference>
<dbReference type="SUPFAM" id="SSF143503">
    <property type="entry name" value="PUG domain-like"/>
    <property type="match status" value="1"/>
</dbReference>
<dbReference type="PANTHER" id="PTHR12959:SF11">
    <property type="entry name" value="GPI TRANSAMIDASE COMPONENT PIG-T"/>
    <property type="match status" value="1"/>
</dbReference>
<dbReference type="PROSITE" id="PS50030">
    <property type="entry name" value="UBA"/>
    <property type="match status" value="1"/>
</dbReference>
<reference evidence="4" key="2">
    <citation type="journal article" date="2023" name="Plants (Basel)">
        <title>Annotation of the Turnera subulata (Passifloraceae) Draft Genome Reveals the S-Locus Evolved after the Divergence of Turneroideae from Passifloroideae in a Stepwise Manner.</title>
        <authorList>
            <person name="Henning P.M."/>
            <person name="Roalson E.H."/>
            <person name="Mir W."/>
            <person name="McCubbin A.G."/>
            <person name="Shore J.S."/>
        </authorList>
    </citation>
    <scope>NUCLEOTIDE SEQUENCE</scope>
    <source>
        <strain evidence="4">F60SS</strain>
    </source>
</reference>
<dbReference type="InterPro" id="IPR036339">
    <property type="entry name" value="PUB-like_dom_sf"/>
</dbReference>
<reference evidence="4" key="1">
    <citation type="submission" date="2022-02" db="EMBL/GenBank/DDBJ databases">
        <authorList>
            <person name="Henning P.M."/>
            <person name="McCubbin A.G."/>
            <person name="Shore J.S."/>
        </authorList>
    </citation>
    <scope>NUCLEOTIDE SEQUENCE</scope>
    <source>
        <strain evidence="4">F60SS</strain>
        <tissue evidence="4">Leaves</tissue>
    </source>
</reference>
<accession>A0A9Q0GJL0</accession>
<dbReference type="OrthoDB" id="331263at2759"/>
<evidence type="ECO:0000256" key="1">
    <source>
        <dbReference type="SAM" id="MobiDB-lite"/>
    </source>
</evidence>
<feature type="chain" id="PRO_5040433554" description="UBA domain-containing protein" evidence="2">
    <location>
        <begin position="26"/>
        <end position="946"/>
    </location>
</feature>
<dbReference type="SMART" id="SM00580">
    <property type="entry name" value="PUG"/>
    <property type="match status" value="1"/>
</dbReference>
<organism evidence="4 5">
    <name type="scientific">Turnera subulata</name>
    <dbReference type="NCBI Taxonomy" id="218843"/>
    <lineage>
        <taxon>Eukaryota</taxon>
        <taxon>Viridiplantae</taxon>
        <taxon>Streptophyta</taxon>
        <taxon>Embryophyta</taxon>
        <taxon>Tracheophyta</taxon>
        <taxon>Spermatophyta</taxon>
        <taxon>Magnoliopsida</taxon>
        <taxon>eudicotyledons</taxon>
        <taxon>Gunneridae</taxon>
        <taxon>Pentapetalae</taxon>
        <taxon>rosids</taxon>
        <taxon>fabids</taxon>
        <taxon>Malpighiales</taxon>
        <taxon>Passifloraceae</taxon>
        <taxon>Turnera</taxon>
    </lineage>
</organism>
<dbReference type="PANTHER" id="PTHR12959">
    <property type="entry name" value="GPI TRANSAMIDASE COMPONENT PIG-T-RELATED"/>
    <property type="match status" value="1"/>
</dbReference>
<name>A0A9Q0GJL0_9ROSI</name>
<protein>
    <recommendedName>
        <fullName evidence="3">UBA domain-containing protein</fullName>
    </recommendedName>
</protein>
<dbReference type="InterPro" id="IPR009060">
    <property type="entry name" value="UBA-like_sf"/>
</dbReference>
<dbReference type="Gene3D" id="1.20.58.2190">
    <property type="match status" value="1"/>
</dbReference>
<dbReference type="Pfam" id="PF09409">
    <property type="entry name" value="PUB"/>
    <property type="match status" value="1"/>
</dbReference>